<evidence type="ECO:0008006" key="3">
    <source>
        <dbReference type="Google" id="ProtNLM"/>
    </source>
</evidence>
<comment type="caution">
    <text evidence="1">The sequence shown here is derived from an EMBL/GenBank/DDBJ whole genome shotgun (WGS) entry which is preliminary data.</text>
</comment>
<organism evidence="1 2">
    <name type="scientific">Gonium pectorale</name>
    <name type="common">Green alga</name>
    <dbReference type="NCBI Taxonomy" id="33097"/>
    <lineage>
        <taxon>Eukaryota</taxon>
        <taxon>Viridiplantae</taxon>
        <taxon>Chlorophyta</taxon>
        <taxon>core chlorophytes</taxon>
        <taxon>Chlorophyceae</taxon>
        <taxon>CS clade</taxon>
        <taxon>Chlamydomonadales</taxon>
        <taxon>Volvocaceae</taxon>
        <taxon>Gonium</taxon>
    </lineage>
</organism>
<dbReference type="EMBL" id="LSYV01000034">
    <property type="protein sequence ID" value="KXZ47689.1"/>
    <property type="molecule type" value="Genomic_DNA"/>
</dbReference>
<sequence length="393" mass="43848">MAVLLLPRGLDGATSVVDLEAALQRVAAGIQNWEDWSPELKSRDSCNSPGRSGPAPARVRYFTRHTGTLWDWMCVAEALQLNWDRQNPARFNGYGIGVAAADDVWRRNASALCGPDSDVLIHCDTVVDSRPALQNGCTKPIILQVTNRFDWKVHDRPAYIELMRTAAANERVFWVTNNPFEQLYMQGEGVTLPPSRHYMLRPLGAAVLPGRPLGEGAARRFAVISKTHWRRHPDRDLLLPQIKKLGLEKMVEVYENHYGGPETLVSVMSQYETLAAGGVLIVPSFPFFRTLRNRHHIGSSTLPLLTRAKREGLNATKYMEFYHPDFAPAMVYFTSWQHLGRIMRLPATDPMWEAKRAAGRRAMAAVRQATLEGWQALMAHVAAAACKGPTGSA</sequence>
<protein>
    <recommendedName>
        <fullName evidence="3">Glycosyltransferase family 1 protein</fullName>
    </recommendedName>
</protein>
<keyword evidence="2" id="KW-1185">Reference proteome</keyword>
<accession>A0A150GCY1</accession>
<reference evidence="2" key="1">
    <citation type="journal article" date="2016" name="Nat. Commun.">
        <title>The Gonium pectorale genome demonstrates co-option of cell cycle regulation during the evolution of multicellularity.</title>
        <authorList>
            <person name="Hanschen E.R."/>
            <person name="Marriage T.N."/>
            <person name="Ferris P.J."/>
            <person name="Hamaji T."/>
            <person name="Toyoda A."/>
            <person name="Fujiyama A."/>
            <person name="Neme R."/>
            <person name="Noguchi H."/>
            <person name="Minakuchi Y."/>
            <person name="Suzuki M."/>
            <person name="Kawai-Toyooka H."/>
            <person name="Smith D.R."/>
            <person name="Sparks H."/>
            <person name="Anderson J."/>
            <person name="Bakaric R."/>
            <person name="Luria V."/>
            <person name="Karger A."/>
            <person name="Kirschner M.W."/>
            <person name="Durand P.M."/>
            <person name="Michod R.E."/>
            <person name="Nozaki H."/>
            <person name="Olson B.J."/>
        </authorList>
    </citation>
    <scope>NUCLEOTIDE SEQUENCE [LARGE SCALE GENOMIC DNA]</scope>
    <source>
        <strain evidence="2">NIES-2863</strain>
    </source>
</reference>
<gene>
    <name evidence="1" type="ORF">GPECTOR_33g571</name>
</gene>
<name>A0A150GCY1_GONPE</name>
<proteinExistence type="predicted"/>
<evidence type="ECO:0000313" key="1">
    <source>
        <dbReference type="EMBL" id="KXZ47689.1"/>
    </source>
</evidence>
<dbReference type="AlphaFoldDB" id="A0A150GCY1"/>
<dbReference type="OrthoDB" id="543916at2759"/>
<dbReference type="Proteomes" id="UP000075714">
    <property type="component" value="Unassembled WGS sequence"/>
</dbReference>
<evidence type="ECO:0000313" key="2">
    <source>
        <dbReference type="Proteomes" id="UP000075714"/>
    </source>
</evidence>